<gene>
    <name evidence="2" type="ORF">GA0116948_11864</name>
</gene>
<proteinExistence type="predicted"/>
<organism evidence="2 3">
    <name type="scientific">Chitinophaga costaii</name>
    <dbReference type="NCBI Taxonomy" id="1335309"/>
    <lineage>
        <taxon>Bacteria</taxon>
        <taxon>Pseudomonadati</taxon>
        <taxon>Bacteroidota</taxon>
        <taxon>Chitinophagia</taxon>
        <taxon>Chitinophagales</taxon>
        <taxon>Chitinophagaceae</taxon>
        <taxon>Chitinophaga</taxon>
    </lineage>
</organism>
<dbReference type="Proteomes" id="UP000242818">
    <property type="component" value="Unassembled WGS sequence"/>
</dbReference>
<dbReference type="EMBL" id="FMAR01000018">
    <property type="protein sequence ID" value="SCC61142.1"/>
    <property type="molecule type" value="Genomic_DNA"/>
</dbReference>
<evidence type="ECO:0000313" key="2">
    <source>
        <dbReference type="EMBL" id="SCC61142.1"/>
    </source>
</evidence>
<dbReference type="STRING" id="1335309.GA0116948_11864"/>
<dbReference type="InterPro" id="IPR049236">
    <property type="entry name" value="DUF6850"/>
</dbReference>
<dbReference type="AlphaFoldDB" id="A0A1C4FZ40"/>
<accession>A0A1C4FZ40</accession>
<protein>
    <recommendedName>
        <fullName evidence="1">DUF6850 domain-containing protein</fullName>
    </recommendedName>
</protein>
<name>A0A1C4FZ40_9BACT</name>
<reference evidence="2 3" key="1">
    <citation type="submission" date="2016-08" db="EMBL/GenBank/DDBJ databases">
        <authorList>
            <person name="Seilhamer J.J."/>
        </authorList>
    </citation>
    <scope>NUCLEOTIDE SEQUENCE [LARGE SCALE GENOMIC DNA]</scope>
    <source>
        <strain evidence="2 3">A37T2</strain>
    </source>
</reference>
<keyword evidence="3" id="KW-1185">Reference proteome</keyword>
<evidence type="ECO:0000259" key="1">
    <source>
        <dbReference type="Pfam" id="PF21012"/>
    </source>
</evidence>
<sequence length="494" mass="56297">MRAQDTTVHAQAEQFVQQYRFFNEAVITQPLRPLARYAQVEGGYRQTGGGYMLAQDAAKQNEYFFQTAGTRTIKKWLVSGAFSYRNIRKDSVGYTLRDALQDPAPYYFYAGKKGNWQSIGYDLQGILSRPFLHERFTAAAGIDYHSDDGWRSNDPRPEYFTYRLGVNASLLYKLLPGHQLGLGGGIIRRNSDSNIEYRKKDYQYSYTQPEYITYLQDGYGYIELKSGSSTDVASDTKGWKWNAVYDGHFGIGSLTLEGGHSSASSRFYDKGLYVNEQQFAYGYFHEDEWTGSAYWQYKQGAQQWSATLHYSKHEGRDYNTLLAGNNYVYSLTCLRAQPMYAHYKNQRLQYELCLDAAMTDLYRADGSAGQTAEYQYAAVGALAAWYVPVIAGHNTLKLLLGVQHQLPVSTTITQPAQQPDFTKAVIFRDYYYYHATVNTWRVESQYLFSVHTVRAFVKAGALYHQAALPTFTVPASSLPGTVRWQWQLSTGINF</sequence>
<feature type="domain" description="DUF6850" evidence="1">
    <location>
        <begin position="31"/>
        <end position="494"/>
    </location>
</feature>
<evidence type="ECO:0000313" key="3">
    <source>
        <dbReference type="Proteomes" id="UP000242818"/>
    </source>
</evidence>
<dbReference type="SUPFAM" id="SSF56935">
    <property type="entry name" value="Porins"/>
    <property type="match status" value="1"/>
</dbReference>
<dbReference type="Pfam" id="PF21012">
    <property type="entry name" value="DUF6850"/>
    <property type="match status" value="1"/>
</dbReference>